<feature type="transmembrane region" description="Helical" evidence="1">
    <location>
        <begin position="186"/>
        <end position="208"/>
    </location>
</feature>
<keyword evidence="1" id="KW-0812">Transmembrane</keyword>
<keyword evidence="1" id="KW-1133">Transmembrane helix</keyword>
<protein>
    <submittedName>
        <fullName evidence="2">Uncharacterized protein</fullName>
    </submittedName>
</protein>
<dbReference type="Proteomes" id="UP000559027">
    <property type="component" value="Unassembled WGS sequence"/>
</dbReference>
<evidence type="ECO:0000256" key="1">
    <source>
        <dbReference type="SAM" id="Phobius"/>
    </source>
</evidence>
<evidence type="ECO:0000313" key="2">
    <source>
        <dbReference type="EMBL" id="KAF5362475.1"/>
    </source>
</evidence>
<name>A0A8H5GCZ0_9AGAR</name>
<gene>
    <name evidence="2" type="ORF">D9756_002473</name>
</gene>
<sequence>MSLLLDIEGHKYCIKIRQVNRHLVIIESITLLLMASIRSSKSNIDWTPNDLLVHNIVHIEYQDSTIFFGAASLSRQQVNNDIISLQDVSAAIDDESYTFLHMMDLAMAPTPGEEPAVDDFTVQLFRNLGYTELIMQAMTNERHLAGSDDALARIFSKHDDKLHQGFITRLDRTPLSRKRLSFTHGLIYNLIILTGSSAFVVLFILRGFNALNVPESMRLTLSVTQGLLLLWAVCVLALSTSVPFFFGECRLRWKYGFKPTEVIVRRPPPPEPSQNTSDETAAGSRWRASLRAINPALLYSNPGSILSDDFWVMDYAVILDIYASMERGELQEENLEFTAWKECGGVWTGWELWRLQSIMSDQQEVALFKAFLTSKGKHGLVSAWEGLFGKAKGVVLPTFEKYQSMVRRFSEEGIEYDVVWSQIQRHDCVA</sequence>
<reference evidence="2 3" key="1">
    <citation type="journal article" date="2020" name="ISME J.">
        <title>Uncovering the hidden diversity of litter-decomposition mechanisms in mushroom-forming fungi.</title>
        <authorList>
            <person name="Floudas D."/>
            <person name="Bentzer J."/>
            <person name="Ahren D."/>
            <person name="Johansson T."/>
            <person name="Persson P."/>
            <person name="Tunlid A."/>
        </authorList>
    </citation>
    <scope>NUCLEOTIDE SEQUENCE [LARGE SCALE GENOMIC DNA]</scope>
    <source>
        <strain evidence="2 3">CBS 146.42</strain>
    </source>
</reference>
<organism evidence="2 3">
    <name type="scientific">Leucocoprinus leucothites</name>
    <dbReference type="NCBI Taxonomy" id="201217"/>
    <lineage>
        <taxon>Eukaryota</taxon>
        <taxon>Fungi</taxon>
        <taxon>Dikarya</taxon>
        <taxon>Basidiomycota</taxon>
        <taxon>Agaricomycotina</taxon>
        <taxon>Agaricomycetes</taxon>
        <taxon>Agaricomycetidae</taxon>
        <taxon>Agaricales</taxon>
        <taxon>Agaricineae</taxon>
        <taxon>Agaricaceae</taxon>
        <taxon>Leucocoprinus</taxon>
    </lineage>
</organism>
<keyword evidence="1" id="KW-0472">Membrane</keyword>
<accession>A0A8H5GCZ0</accession>
<dbReference type="OrthoDB" id="5421757at2759"/>
<keyword evidence="3" id="KW-1185">Reference proteome</keyword>
<dbReference type="AlphaFoldDB" id="A0A8H5GCZ0"/>
<feature type="transmembrane region" description="Helical" evidence="1">
    <location>
        <begin position="228"/>
        <end position="246"/>
    </location>
</feature>
<dbReference type="EMBL" id="JAACJO010000002">
    <property type="protein sequence ID" value="KAF5362475.1"/>
    <property type="molecule type" value="Genomic_DNA"/>
</dbReference>
<comment type="caution">
    <text evidence="2">The sequence shown here is derived from an EMBL/GenBank/DDBJ whole genome shotgun (WGS) entry which is preliminary data.</text>
</comment>
<evidence type="ECO:0000313" key="3">
    <source>
        <dbReference type="Proteomes" id="UP000559027"/>
    </source>
</evidence>
<proteinExistence type="predicted"/>